<feature type="transmembrane region" description="Helical" evidence="7">
    <location>
        <begin position="70"/>
        <end position="94"/>
    </location>
</feature>
<evidence type="ECO:0000256" key="6">
    <source>
        <dbReference type="ARBA" id="ARBA00023136"/>
    </source>
</evidence>
<feature type="transmembrane region" description="Helical" evidence="7">
    <location>
        <begin position="234"/>
        <end position="257"/>
    </location>
</feature>
<feature type="transmembrane region" description="Helical" evidence="7">
    <location>
        <begin position="123"/>
        <end position="146"/>
    </location>
</feature>
<evidence type="ECO:0000259" key="8">
    <source>
        <dbReference type="PROSITE" id="PS50928"/>
    </source>
</evidence>
<feature type="transmembrane region" description="Helical" evidence="7">
    <location>
        <begin position="15"/>
        <end position="33"/>
    </location>
</feature>
<dbReference type="RefSeq" id="WP_262565671.1">
    <property type="nucleotide sequence ID" value="NZ_JAPFCC010000001.1"/>
</dbReference>
<dbReference type="NCBIfam" id="TIGR01097">
    <property type="entry name" value="PhnE"/>
    <property type="match status" value="1"/>
</dbReference>
<evidence type="ECO:0000256" key="7">
    <source>
        <dbReference type="RuleBase" id="RU363032"/>
    </source>
</evidence>
<keyword evidence="5 7" id="KW-1133">Transmembrane helix</keyword>
<feature type="domain" description="ABC transmembrane type-1" evidence="8">
    <location>
        <begin position="71"/>
        <end position="254"/>
    </location>
</feature>
<evidence type="ECO:0000256" key="3">
    <source>
        <dbReference type="ARBA" id="ARBA00022475"/>
    </source>
</evidence>
<dbReference type="Gene3D" id="1.10.3720.10">
    <property type="entry name" value="MetI-like"/>
    <property type="match status" value="1"/>
</dbReference>
<keyword evidence="6 7" id="KW-0472">Membrane</keyword>
<evidence type="ECO:0000313" key="10">
    <source>
        <dbReference type="Proteomes" id="UP001209854"/>
    </source>
</evidence>
<evidence type="ECO:0000256" key="5">
    <source>
        <dbReference type="ARBA" id="ARBA00022989"/>
    </source>
</evidence>
<keyword evidence="2 7" id="KW-0813">Transport</keyword>
<comment type="subcellular location">
    <subcellularLocation>
        <location evidence="1 7">Cell membrane</location>
        <topology evidence="1 7">Multi-pass membrane protein</topology>
    </subcellularLocation>
</comment>
<keyword evidence="10" id="KW-1185">Reference proteome</keyword>
<evidence type="ECO:0000313" key="9">
    <source>
        <dbReference type="EMBL" id="MCW7555938.1"/>
    </source>
</evidence>
<protein>
    <submittedName>
        <fullName evidence="9">Phosphonate ABC transporter, permease protein PhnE</fullName>
    </submittedName>
</protein>
<reference evidence="9 10" key="1">
    <citation type="submission" date="2022-10" db="EMBL/GenBank/DDBJ databases">
        <title>High-quality genome sequences of two octocoral-associated bacteria, Endozoicomonas euniceicola EF212 and Endozoicomonas gorgoniicola PS125.</title>
        <authorList>
            <person name="Chiou Y.-J."/>
            <person name="Chen Y.-H."/>
        </authorList>
    </citation>
    <scope>NUCLEOTIDE SEQUENCE [LARGE SCALE GENOMIC DNA]</scope>
    <source>
        <strain evidence="9 10">PS125</strain>
    </source>
</reference>
<dbReference type="PANTHER" id="PTHR30043:SF1">
    <property type="entry name" value="ABC TRANSPORT SYSTEM PERMEASE PROTEIN P69"/>
    <property type="match status" value="1"/>
</dbReference>
<comment type="similarity">
    <text evidence="7">Belongs to the binding-protein-dependent transport system permease family.</text>
</comment>
<accession>A0ABT3N2S4</accession>
<dbReference type="PROSITE" id="PS50928">
    <property type="entry name" value="ABC_TM1"/>
    <property type="match status" value="1"/>
</dbReference>
<dbReference type="Pfam" id="PF00528">
    <property type="entry name" value="BPD_transp_1"/>
    <property type="match status" value="1"/>
</dbReference>
<dbReference type="CDD" id="cd06261">
    <property type="entry name" value="TM_PBP2"/>
    <property type="match status" value="1"/>
</dbReference>
<dbReference type="Proteomes" id="UP001209854">
    <property type="component" value="Unassembled WGS sequence"/>
</dbReference>
<dbReference type="InterPro" id="IPR005769">
    <property type="entry name" value="PhnE/PtxC"/>
</dbReference>
<gene>
    <name evidence="9" type="primary">phnE</name>
    <name evidence="9" type="ORF">NX722_25580</name>
</gene>
<evidence type="ECO:0000256" key="2">
    <source>
        <dbReference type="ARBA" id="ARBA00022448"/>
    </source>
</evidence>
<dbReference type="InterPro" id="IPR000515">
    <property type="entry name" value="MetI-like"/>
</dbReference>
<organism evidence="9 10">
    <name type="scientific">Endozoicomonas gorgoniicola</name>
    <dbReference type="NCBI Taxonomy" id="1234144"/>
    <lineage>
        <taxon>Bacteria</taxon>
        <taxon>Pseudomonadati</taxon>
        <taxon>Pseudomonadota</taxon>
        <taxon>Gammaproteobacteria</taxon>
        <taxon>Oceanospirillales</taxon>
        <taxon>Endozoicomonadaceae</taxon>
        <taxon>Endozoicomonas</taxon>
    </lineage>
</organism>
<keyword evidence="3" id="KW-1003">Cell membrane</keyword>
<dbReference type="SUPFAM" id="SSF161098">
    <property type="entry name" value="MetI-like"/>
    <property type="match status" value="1"/>
</dbReference>
<dbReference type="PANTHER" id="PTHR30043">
    <property type="entry name" value="PHOSPHONATES TRANSPORT SYSTEM PERMEASE PROTEIN"/>
    <property type="match status" value="1"/>
</dbReference>
<comment type="caution">
    <text evidence="9">The sequence shown here is derived from an EMBL/GenBank/DDBJ whole genome shotgun (WGS) entry which is preliminary data.</text>
</comment>
<evidence type="ECO:0000256" key="4">
    <source>
        <dbReference type="ARBA" id="ARBA00022692"/>
    </source>
</evidence>
<keyword evidence="4 7" id="KW-0812">Transmembrane</keyword>
<name>A0ABT3N2S4_9GAMM</name>
<evidence type="ECO:0000256" key="1">
    <source>
        <dbReference type="ARBA" id="ARBA00004651"/>
    </source>
</evidence>
<dbReference type="EMBL" id="JAPFCC010000001">
    <property type="protein sequence ID" value="MCW7555938.1"/>
    <property type="molecule type" value="Genomic_DNA"/>
</dbReference>
<sequence length="263" mass="28603">MTTHDIPHRVKPPSALSFVLMISTLALLYTAFVETGFSVQTLIEGVPRIGRLAEQMFPPNLSRLEMQAELLWETFLMAVSGTALGIALSLPMAILSARNLSPHPLVRWVMRNLISFFRTVPDLIWALVFVITVGLGPVAGVLTIAVDTIGFLGKFFAESMEEQDKGSQEAIRTIGGSTLDVTFTSVIPNAIPSFINDSLFALEKATRSSVILGLVGAGGIGIELKVAMDMFNYSTAATIILMIFLLVVIVEQVSNFLRKKIMS</sequence>
<dbReference type="InterPro" id="IPR035906">
    <property type="entry name" value="MetI-like_sf"/>
</dbReference>
<proteinExistence type="inferred from homology"/>